<dbReference type="AlphaFoldDB" id="A0A0W0FI49"/>
<dbReference type="EMBL" id="LATX01001946">
    <property type="protein sequence ID" value="KTB35969.1"/>
    <property type="molecule type" value="Genomic_DNA"/>
</dbReference>
<evidence type="ECO:0000313" key="1">
    <source>
        <dbReference type="EMBL" id="KTB35969.1"/>
    </source>
</evidence>
<evidence type="ECO:0000313" key="2">
    <source>
        <dbReference type="Proteomes" id="UP000054988"/>
    </source>
</evidence>
<organism evidence="1 2">
    <name type="scientific">Moniliophthora roreri</name>
    <name type="common">Frosty pod rot fungus</name>
    <name type="synonym">Monilia roreri</name>
    <dbReference type="NCBI Taxonomy" id="221103"/>
    <lineage>
        <taxon>Eukaryota</taxon>
        <taxon>Fungi</taxon>
        <taxon>Dikarya</taxon>
        <taxon>Basidiomycota</taxon>
        <taxon>Agaricomycotina</taxon>
        <taxon>Agaricomycetes</taxon>
        <taxon>Agaricomycetidae</taxon>
        <taxon>Agaricales</taxon>
        <taxon>Marasmiineae</taxon>
        <taxon>Marasmiaceae</taxon>
        <taxon>Moniliophthora</taxon>
    </lineage>
</organism>
<gene>
    <name evidence="1" type="ORF">WG66_11457</name>
</gene>
<protein>
    <submittedName>
        <fullName evidence="1">Uncharacterized protein</fullName>
    </submittedName>
</protein>
<comment type="caution">
    <text evidence="1">The sequence shown here is derived from an EMBL/GenBank/DDBJ whole genome shotgun (WGS) entry which is preliminary data.</text>
</comment>
<name>A0A0W0FI49_MONRR</name>
<accession>A0A0W0FI49</accession>
<proteinExistence type="predicted"/>
<sequence>MNSVIASTANLPDTLGASQDAAAATQFLEQMQLTEHKAKDNLLAAKVIQAFQADKHCGHQDCFQKGEDQVAKFFPQFDGPYEVVEAHPETDCYTLDILHHLNTFPVFYVSELC</sequence>
<dbReference type="Proteomes" id="UP000054988">
    <property type="component" value="Unassembled WGS sequence"/>
</dbReference>
<reference evidence="1 2" key="1">
    <citation type="submission" date="2015-12" db="EMBL/GenBank/DDBJ databases">
        <title>Draft genome sequence of Moniliophthora roreri, the causal agent of frosty pod rot of cacao.</title>
        <authorList>
            <person name="Aime M.C."/>
            <person name="Diaz-Valderrama J.R."/>
            <person name="Kijpornyongpan T."/>
            <person name="Phillips-Mora W."/>
        </authorList>
    </citation>
    <scope>NUCLEOTIDE SEQUENCE [LARGE SCALE GENOMIC DNA]</scope>
    <source>
        <strain evidence="1 2">MCA 2952</strain>
    </source>
</reference>